<reference evidence="2 3" key="1">
    <citation type="submission" date="2019-05" db="EMBL/GenBank/DDBJ databases">
        <title>Mikania micrantha, genome provides insights into the molecular mechanism of rapid growth.</title>
        <authorList>
            <person name="Liu B."/>
        </authorList>
    </citation>
    <scope>NUCLEOTIDE SEQUENCE [LARGE SCALE GENOMIC DNA]</scope>
    <source>
        <strain evidence="2">NLD-2019</strain>
        <tissue evidence="2">Leaf</tissue>
    </source>
</reference>
<sequence length="150" mass="17069">MSGAAESSAAGAKRARGSSSSRRKAREISYSSEEILPIDEDEAVPIDDHPPTWMPARPAPEIAPDVEVLQRQVPPERQRILHRVERPPQIFPLRQPRPPRITLESLWEEHQRLAQMMRLLFTHLGVEIPEWFRAPDQPQQPGGDADEPHD</sequence>
<comment type="caution">
    <text evidence="2">The sequence shown here is derived from an EMBL/GenBank/DDBJ whole genome shotgun (WGS) entry which is preliminary data.</text>
</comment>
<name>A0A5N6M2W4_9ASTR</name>
<feature type="compositionally biased region" description="Low complexity" evidence="1">
    <location>
        <begin position="1"/>
        <end position="12"/>
    </location>
</feature>
<dbReference type="AlphaFoldDB" id="A0A5N6M2W4"/>
<feature type="region of interest" description="Disordered" evidence="1">
    <location>
        <begin position="1"/>
        <end position="59"/>
    </location>
</feature>
<feature type="compositionally biased region" description="Basic residues" evidence="1">
    <location>
        <begin position="13"/>
        <end position="25"/>
    </location>
</feature>
<evidence type="ECO:0000313" key="3">
    <source>
        <dbReference type="Proteomes" id="UP000326396"/>
    </source>
</evidence>
<gene>
    <name evidence="2" type="ORF">E3N88_35951</name>
</gene>
<organism evidence="2 3">
    <name type="scientific">Mikania micrantha</name>
    <name type="common">bitter vine</name>
    <dbReference type="NCBI Taxonomy" id="192012"/>
    <lineage>
        <taxon>Eukaryota</taxon>
        <taxon>Viridiplantae</taxon>
        <taxon>Streptophyta</taxon>
        <taxon>Embryophyta</taxon>
        <taxon>Tracheophyta</taxon>
        <taxon>Spermatophyta</taxon>
        <taxon>Magnoliopsida</taxon>
        <taxon>eudicotyledons</taxon>
        <taxon>Gunneridae</taxon>
        <taxon>Pentapetalae</taxon>
        <taxon>asterids</taxon>
        <taxon>campanulids</taxon>
        <taxon>Asterales</taxon>
        <taxon>Asteraceae</taxon>
        <taxon>Asteroideae</taxon>
        <taxon>Heliantheae alliance</taxon>
        <taxon>Eupatorieae</taxon>
        <taxon>Mikania</taxon>
    </lineage>
</organism>
<dbReference type="EMBL" id="SZYD01000017">
    <property type="protein sequence ID" value="KAD3068071.1"/>
    <property type="molecule type" value="Genomic_DNA"/>
</dbReference>
<evidence type="ECO:0000313" key="2">
    <source>
        <dbReference type="EMBL" id="KAD3068071.1"/>
    </source>
</evidence>
<accession>A0A5N6M2W4</accession>
<dbReference type="Proteomes" id="UP000326396">
    <property type="component" value="Linkage Group LG7"/>
</dbReference>
<proteinExistence type="predicted"/>
<keyword evidence="3" id="KW-1185">Reference proteome</keyword>
<evidence type="ECO:0000256" key="1">
    <source>
        <dbReference type="SAM" id="MobiDB-lite"/>
    </source>
</evidence>
<feature type="compositionally biased region" description="Acidic residues" evidence="1">
    <location>
        <begin position="36"/>
        <end position="45"/>
    </location>
</feature>
<protein>
    <submittedName>
        <fullName evidence="2">Uncharacterized protein</fullName>
    </submittedName>
</protein>